<name>S9X8K3_SCHCR</name>
<accession>S9X8K3</accession>
<dbReference type="Proteomes" id="UP000015464">
    <property type="component" value="Unassembled WGS sequence"/>
</dbReference>
<evidence type="ECO:0000313" key="2">
    <source>
        <dbReference type="Proteomes" id="UP000015464"/>
    </source>
</evidence>
<dbReference type="AlphaFoldDB" id="S9X8K3"/>
<dbReference type="RefSeq" id="XP_013024642.1">
    <property type="nucleotide sequence ID" value="XM_013169188.1"/>
</dbReference>
<proteinExistence type="predicted"/>
<reference evidence="1 2" key="1">
    <citation type="journal article" date="2011" name="Science">
        <title>Comparative functional genomics of the fission yeasts.</title>
        <authorList>
            <person name="Rhind N."/>
            <person name="Chen Z."/>
            <person name="Yassour M."/>
            <person name="Thompson D.A."/>
            <person name="Haas B.J."/>
            <person name="Habib N."/>
            <person name="Wapinski I."/>
            <person name="Roy S."/>
            <person name="Lin M.F."/>
            <person name="Heiman D.I."/>
            <person name="Young S.K."/>
            <person name="Furuya K."/>
            <person name="Guo Y."/>
            <person name="Pidoux A."/>
            <person name="Chen H.M."/>
            <person name="Robbertse B."/>
            <person name="Goldberg J.M."/>
            <person name="Aoki K."/>
            <person name="Bayne E.H."/>
            <person name="Berlin A.M."/>
            <person name="Desjardins C.A."/>
            <person name="Dobbs E."/>
            <person name="Dukaj L."/>
            <person name="Fan L."/>
            <person name="FitzGerald M.G."/>
            <person name="French C."/>
            <person name="Gujja S."/>
            <person name="Hansen K."/>
            <person name="Keifenheim D."/>
            <person name="Levin J.Z."/>
            <person name="Mosher R.A."/>
            <person name="Mueller C.A."/>
            <person name="Pfiffner J."/>
            <person name="Priest M."/>
            <person name="Russ C."/>
            <person name="Smialowska A."/>
            <person name="Swoboda P."/>
            <person name="Sykes S.M."/>
            <person name="Vaughn M."/>
            <person name="Vengrova S."/>
            <person name="Yoder R."/>
            <person name="Zeng Q."/>
            <person name="Allshire R."/>
            <person name="Baulcombe D."/>
            <person name="Birren B.W."/>
            <person name="Brown W."/>
            <person name="Ekwall K."/>
            <person name="Kellis M."/>
            <person name="Leatherwood J."/>
            <person name="Levin H."/>
            <person name="Margalit H."/>
            <person name="Martienssen R."/>
            <person name="Nieduszynski C.A."/>
            <person name="Spatafora J.W."/>
            <person name="Friedman N."/>
            <person name="Dalgaard J.Z."/>
            <person name="Baumann P."/>
            <person name="Niki H."/>
            <person name="Regev A."/>
            <person name="Nusbaum C."/>
        </authorList>
    </citation>
    <scope>NUCLEOTIDE SEQUENCE [LARGE SCALE GENOMIC DNA]</scope>
    <source>
        <strain evidence="2">OY26 / ATCC MYA-4695 / CBS 11777 / NBRC 106824 / NRRL Y48691</strain>
    </source>
</reference>
<evidence type="ECO:0000313" key="1">
    <source>
        <dbReference type="EMBL" id="EPY50156.1"/>
    </source>
</evidence>
<dbReference type="EMBL" id="KE546993">
    <property type="protein sequence ID" value="EPY50156.1"/>
    <property type="molecule type" value="Genomic_DNA"/>
</dbReference>
<dbReference type="OrthoDB" id="185373at2759"/>
<organism evidence="1 2">
    <name type="scientific">Schizosaccharomyces cryophilus (strain OY26 / ATCC MYA-4695 / CBS 11777 / NBRC 106824 / NRRL Y48691)</name>
    <name type="common">Fission yeast</name>
    <dbReference type="NCBI Taxonomy" id="653667"/>
    <lineage>
        <taxon>Eukaryota</taxon>
        <taxon>Fungi</taxon>
        <taxon>Dikarya</taxon>
        <taxon>Ascomycota</taxon>
        <taxon>Taphrinomycotina</taxon>
        <taxon>Schizosaccharomycetes</taxon>
        <taxon>Schizosaccharomycetales</taxon>
        <taxon>Schizosaccharomycetaceae</taxon>
        <taxon>Schizosaccharomyces</taxon>
    </lineage>
</organism>
<protein>
    <submittedName>
        <fullName evidence="1">Uncharacterized protein</fullName>
    </submittedName>
</protein>
<keyword evidence="2" id="KW-1185">Reference proteome</keyword>
<dbReference type="GeneID" id="25035248"/>
<dbReference type="HOGENOM" id="CLU_567612_0_0_1"/>
<sequence length="481" mass="55035">MQGFCSQFFRKLLRSNQFRLADPLIQTRRTFITTHPLHNNLHANFSPDTQRHIKNNSSLLLDQLNAQVQAKKYKESVATFAGLKPLGILDSWTLTRYIAFIVNRSKGIRGRGSVDKTTLENLDDILKYAIEHQEVATAHFWSNMIKSYIDLNAYNKAALIADMALSHIGYLHNNTKVLSSLYLAILQARLLNEATFDQCSQIGSMIHEHLEGREAIDELVAVYLIYSVFPDPQIQKKAHHALVNLKGLTSYHSEIILSVLANRDCIDDASDYLLHSKLDESNLPSVFTTVWFLQKMFSEQQSVAPLMPILNYHLDVSPGSVSRLTNCILSLALKQPNFERERGKVERFINNLLNRVFEEKRYQPSIGTANILFTVASRLRDEKWLFTALDLISNYELEPTHVTYRSLLITYSYLPSSYEQITQAWSQLEAVLSEMGVPVTSKELTILSNCVNSQPNRENQDACLEFLVHQYRKYEAKEVNT</sequence>
<gene>
    <name evidence="1" type="ORF">SPOG_00917</name>
</gene>
<dbReference type="OMA" id="YHSEIIL"/>
<dbReference type="STRING" id="653667.S9X8K3"/>